<sequence length="301" mass="35874">MIDFIKIRITDEALINQVWNNEVLIYQGKSEKRFDDEIKELVTKSYKNLYFTKFQNRLEIKGSLHYFFNDGLHNANDFKIYDCIQTIEQIKELFKLDLNKCKLINLEYGVNVNPIIPVVDLVQNLIYHEKRQFTRPTTHFNYKIAGNEAYKQVKAYDKSVQFPNHCNNTFRFEIKTKQAKFINSLGLFTLQNLTEIKHYDLLIHSLLKEWDNVLLFDKTKAVEDKFFNTNFWEEILKNGNRNKFNNQKRLYYKKLGADSLYINIKTIMQAKINHLKSVQIPTTINLETAQVKIIFKTIYKK</sequence>
<name>A0A246GKK1_9FLAO</name>
<proteinExistence type="predicted"/>
<comment type="caution">
    <text evidence="1">The sequence shown here is derived from an EMBL/GenBank/DDBJ whole genome shotgun (WGS) entry which is preliminary data.</text>
</comment>
<dbReference type="Proteomes" id="UP000197768">
    <property type="component" value="Unassembled WGS sequence"/>
</dbReference>
<dbReference type="AlphaFoldDB" id="A0A246GKK1"/>
<evidence type="ECO:0000313" key="2">
    <source>
        <dbReference type="Proteomes" id="UP000197768"/>
    </source>
</evidence>
<reference evidence="1 2" key="1">
    <citation type="journal article" date="2017" name="Infect. Genet. Evol.">
        <title>Comparative genome analysis of fish pathogen Flavobacterium columnare reveals extensive sequence diversity within the species.</title>
        <authorList>
            <person name="Kayansamruaj P."/>
            <person name="Dong H.T."/>
            <person name="Hirono I."/>
            <person name="Kondo H."/>
            <person name="Senapin S."/>
            <person name="Rodkhum C."/>
        </authorList>
    </citation>
    <scope>NUCLEOTIDE SEQUENCE [LARGE SCALE GENOMIC DNA]</scope>
    <source>
        <strain evidence="1 2">1215</strain>
    </source>
</reference>
<evidence type="ECO:0000313" key="1">
    <source>
        <dbReference type="EMBL" id="OWP84827.1"/>
    </source>
</evidence>
<dbReference type="RefSeq" id="WP_088390975.1">
    <property type="nucleotide sequence ID" value="NZ_MTCZ01000016.1"/>
</dbReference>
<accession>A0A246GKK1</accession>
<evidence type="ECO:0008006" key="3">
    <source>
        <dbReference type="Google" id="ProtNLM"/>
    </source>
</evidence>
<organism evidence="1 2">
    <name type="scientific">Flavobacterium davisii</name>
    <dbReference type="NCBI Taxonomy" id="2906077"/>
    <lineage>
        <taxon>Bacteria</taxon>
        <taxon>Pseudomonadati</taxon>
        <taxon>Bacteroidota</taxon>
        <taxon>Flavobacteriia</taxon>
        <taxon>Flavobacteriales</taxon>
        <taxon>Flavobacteriaceae</taxon>
        <taxon>Flavobacterium</taxon>
    </lineage>
</organism>
<gene>
    <name evidence="1" type="ORF">BWK59_03165</name>
</gene>
<protein>
    <recommendedName>
        <fullName evidence="3">Replication-associated protein G2P N-terminal domain-containing protein</fullName>
    </recommendedName>
</protein>
<dbReference type="EMBL" id="MTCZ01000016">
    <property type="protein sequence ID" value="OWP84827.1"/>
    <property type="molecule type" value="Genomic_DNA"/>
</dbReference>